<dbReference type="AlphaFoldDB" id="A0AAV4ZXH0"/>
<keyword evidence="3" id="KW-1185">Reference proteome</keyword>
<accession>A0AAV4ZXH0</accession>
<evidence type="ECO:0000313" key="2">
    <source>
        <dbReference type="EMBL" id="GJD92388.1"/>
    </source>
</evidence>
<reference evidence="2" key="1">
    <citation type="journal article" date="2016" name="Front. Microbiol.">
        <title>Genome Sequence of the Piezophilic, Mesophilic Sulfate-Reducing Bacterium Desulfovibrio indicus J2T.</title>
        <authorList>
            <person name="Cao J."/>
            <person name="Maignien L."/>
            <person name="Shao Z."/>
            <person name="Alain K."/>
            <person name="Jebbar M."/>
        </authorList>
    </citation>
    <scope>NUCLEOTIDE SEQUENCE</scope>
    <source>
        <strain evidence="2">DSM 16372</strain>
    </source>
</reference>
<dbReference type="EMBL" id="BPQO01000043">
    <property type="protein sequence ID" value="GJD92388.1"/>
    <property type="molecule type" value="Genomic_DNA"/>
</dbReference>
<proteinExistence type="predicted"/>
<comment type="caution">
    <text evidence="2">The sequence shown here is derived from an EMBL/GenBank/DDBJ whole genome shotgun (WGS) entry which is preliminary data.</text>
</comment>
<dbReference type="Proteomes" id="UP001055247">
    <property type="component" value="Unassembled WGS sequence"/>
</dbReference>
<sequence length="129" mass="14272">MSNIKHDSADSEQVHQDYIAVTVEASRAEDDSEHGAEEPQSFGSAKGHNLYAGLSLRDQIALGVVPVIERGCDPAGRPTIELEVTLDRQTRFFDMAAGEEAVLHVTCLGTEGVWQRLRVRKVIWNSRRA</sequence>
<reference evidence="2" key="2">
    <citation type="submission" date="2021-08" db="EMBL/GenBank/DDBJ databases">
        <authorList>
            <person name="Tani A."/>
            <person name="Ola A."/>
            <person name="Ogura Y."/>
            <person name="Katsura K."/>
            <person name="Hayashi T."/>
        </authorList>
    </citation>
    <scope>NUCLEOTIDE SEQUENCE</scope>
    <source>
        <strain evidence="2">DSM 16372</strain>
    </source>
</reference>
<feature type="compositionally biased region" description="Basic and acidic residues" evidence="1">
    <location>
        <begin position="1"/>
        <end position="15"/>
    </location>
</feature>
<feature type="compositionally biased region" description="Basic and acidic residues" evidence="1">
    <location>
        <begin position="26"/>
        <end position="37"/>
    </location>
</feature>
<organism evidence="2 3">
    <name type="scientific">Methylobacterium hispanicum</name>
    <dbReference type="NCBI Taxonomy" id="270350"/>
    <lineage>
        <taxon>Bacteria</taxon>
        <taxon>Pseudomonadati</taxon>
        <taxon>Pseudomonadota</taxon>
        <taxon>Alphaproteobacteria</taxon>
        <taxon>Hyphomicrobiales</taxon>
        <taxon>Methylobacteriaceae</taxon>
        <taxon>Methylobacterium</taxon>
    </lineage>
</organism>
<feature type="region of interest" description="Disordered" evidence="1">
    <location>
        <begin position="1"/>
        <end position="45"/>
    </location>
</feature>
<protein>
    <submittedName>
        <fullName evidence="2">Uncharacterized protein</fullName>
    </submittedName>
</protein>
<dbReference type="RefSeq" id="WP_066921317.1">
    <property type="nucleotide sequence ID" value="NZ_BPQO01000043.1"/>
</dbReference>
<name>A0AAV4ZXH0_9HYPH</name>
<evidence type="ECO:0000313" key="3">
    <source>
        <dbReference type="Proteomes" id="UP001055247"/>
    </source>
</evidence>
<gene>
    <name evidence="2" type="ORF">BHAOGJBA_5942</name>
</gene>
<evidence type="ECO:0000256" key="1">
    <source>
        <dbReference type="SAM" id="MobiDB-lite"/>
    </source>
</evidence>